<sequence length="296" mass="32370">MNFGRLITAMATPFEDDGEQIDRHRLSILIEHLLSSGTTTIIVAGTTGESPTLSHQEKLTLLEWTMEIVNHRVPVMLGAGTNDTKSSVALAREAESMGADGVLLVAPYYNRPNQEGLYAHFATIADAIQIPIMLYNVPTRTSSNIEPDTVLKLAQIPHVFALKEATSDMSQILRIAADKPDDFYLYSGDDKLTLPILSVGGYGVVSVASHLVGREMTQMIEAYVAGNIQEAARWSGMLLSLFEALFMSTSPGPLKWSLEAIGVPVGSTRLPVTMPPAQVCERLRKELLRLDYLQSI</sequence>
<feature type="binding site" evidence="12 15">
    <location>
        <position position="47"/>
    </location>
    <ligand>
        <name>pyruvate</name>
        <dbReference type="ChEBI" id="CHEBI:15361"/>
    </ligand>
</feature>
<protein>
    <recommendedName>
        <fullName evidence="4 12">4-hydroxy-tetrahydrodipicolinate synthase</fullName>
        <shortName evidence="12">HTPA synthase</shortName>
        <ecNumber evidence="4 12">4.3.3.7</ecNumber>
    </recommendedName>
</protein>
<organism evidence="16 17">
    <name type="scientific">Alicyclobacillus tolerans</name>
    <dbReference type="NCBI Taxonomy" id="90970"/>
    <lineage>
        <taxon>Bacteria</taxon>
        <taxon>Bacillati</taxon>
        <taxon>Bacillota</taxon>
        <taxon>Bacilli</taxon>
        <taxon>Bacillales</taxon>
        <taxon>Alicyclobacillaceae</taxon>
        <taxon>Alicyclobacillus</taxon>
    </lineage>
</organism>
<evidence type="ECO:0000256" key="7">
    <source>
        <dbReference type="ARBA" id="ARBA00022915"/>
    </source>
</evidence>
<evidence type="ECO:0000256" key="12">
    <source>
        <dbReference type="HAMAP-Rule" id="MF_00418"/>
    </source>
</evidence>
<dbReference type="Proteomes" id="UP000184016">
    <property type="component" value="Unassembled WGS sequence"/>
</dbReference>
<dbReference type="EMBL" id="FRAF01000012">
    <property type="protein sequence ID" value="SHK32126.1"/>
    <property type="molecule type" value="Genomic_DNA"/>
</dbReference>
<evidence type="ECO:0000256" key="2">
    <source>
        <dbReference type="ARBA" id="ARBA00005120"/>
    </source>
</evidence>
<proteinExistence type="inferred from homology"/>
<comment type="caution">
    <text evidence="12">Was originally thought to be a dihydrodipicolinate synthase (DHDPS), catalyzing the condensation of (S)-aspartate-beta-semialdehyde [(S)-ASA] and pyruvate to dihydrodipicolinate (DHDP). However, it was shown in E.coli that the product of the enzymatic reaction is not dihydrodipicolinate but in fact (4S)-4-hydroxy-2,3,4,5-tetrahydro-(2S)-dipicolinic acid (HTPA), and that the consecutive dehydration reaction leading to DHDP is not spontaneous but catalyzed by DapB.</text>
</comment>
<feature type="active site" description="Proton donor/acceptor" evidence="12 14">
    <location>
        <position position="135"/>
    </location>
</feature>
<evidence type="ECO:0000256" key="14">
    <source>
        <dbReference type="PIRSR" id="PIRSR001365-1"/>
    </source>
</evidence>
<evidence type="ECO:0000256" key="1">
    <source>
        <dbReference type="ARBA" id="ARBA00003294"/>
    </source>
</evidence>
<dbReference type="HAMAP" id="MF_00418">
    <property type="entry name" value="DapA"/>
    <property type="match status" value="1"/>
</dbReference>
<evidence type="ECO:0000256" key="11">
    <source>
        <dbReference type="ARBA" id="ARBA00047836"/>
    </source>
</evidence>
<comment type="similarity">
    <text evidence="3 12 13">Belongs to the DapA family.</text>
</comment>
<name>A0A1M6RI89_9BACL</name>
<comment type="function">
    <text evidence="1 12">Catalyzes the condensation of (S)-aspartate-beta-semialdehyde [(S)-ASA] and pyruvate to 4-hydroxy-tetrahydrodipicolinate (HTPA).</text>
</comment>
<keyword evidence="7 12" id="KW-0220">Diaminopimelate biosynthesis</keyword>
<comment type="subunit">
    <text evidence="12">Homotetramer; dimer of dimers.</text>
</comment>
<dbReference type="GO" id="GO:0005829">
    <property type="term" value="C:cytosol"/>
    <property type="evidence" value="ECO:0007669"/>
    <property type="project" value="TreeGrafter"/>
</dbReference>
<evidence type="ECO:0000256" key="15">
    <source>
        <dbReference type="PIRSR" id="PIRSR001365-2"/>
    </source>
</evidence>
<dbReference type="GO" id="GO:0008840">
    <property type="term" value="F:4-hydroxy-tetrahydrodipicolinate synthase activity"/>
    <property type="evidence" value="ECO:0007669"/>
    <property type="project" value="UniProtKB-UniRule"/>
</dbReference>
<dbReference type="SMART" id="SM01130">
    <property type="entry name" value="DHDPS"/>
    <property type="match status" value="1"/>
</dbReference>
<feature type="binding site" evidence="12 15">
    <location>
        <position position="205"/>
    </location>
    <ligand>
        <name>pyruvate</name>
        <dbReference type="ChEBI" id="CHEBI:15361"/>
    </ligand>
</feature>
<keyword evidence="17" id="KW-1185">Reference proteome</keyword>
<reference evidence="17" key="1">
    <citation type="submission" date="2016-11" db="EMBL/GenBank/DDBJ databases">
        <authorList>
            <person name="Varghese N."/>
            <person name="Submissions S."/>
        </authorList>
    </citation>
    <scope>NUCLEOTIDE SEQUENCE [LARGE SCALE GENOMIC DNA]</scope>
    <source>
        <strain evidence="17">USBA-503</strain>
    </source>
</reference>
<evidence type="ECO:0000256" key="5">
    <source>
        <dbReference type="ARBA" id="ARBA00022490"/>
    </source>
</evidence>
<evidence type="ECO:0000256" key="4">
    <source>
        <dbReference type="ARBA" id="ARBA00012086"/>
    </source>
</evidence>
<dbReference type="GO" id="GO:0009089">
    <property type="term" value="P:lysine biosynthetic process via diaminopimelate"/>
    <property type="evidence" value="ECO:0007669"/>
    <property type="project" value="UniProtKB-UniRule"/>
</dbReference>
<comment type="pathway">
    <text evidence="2 12">Amino-acid biosynthesis; L-lysine biosynthesis via DAP pathway; (S)-tetrahydrodipicolinate from L-aspartate: step 3/4.</text>
</comment>
<dbReference type="InterPro" id="IPR002220">
    <property type="entry name" value="DapA-like"/>
</dbReference>
<comment type="catalytic activity">
    <reaction evidence="11 12">
        <text>L-aspartate 4-semialdehyde + pyruvate = (2S,4S)-4-hydroxy-2,3,4,5-tetrahydrodipicolinate + H2O + H(+)</text>
        <dbReference type="Rhea" id="RHEA:34171"/>
        <dbReference type="ChEBI" id="CHEBI:15361"/>
        <dbReference type="ChEBI" id="CHEBI:15377"/>
        <dbReference type="ChEBI" id="CHEBI:15378"/>
        <dbReference type="ChEBI" id="CHEBI:67139"/>
        <dbReference type="ChEBI" id="CHEBI:537519"/>
        <dbReference type="EC" id="4.3.3.7"/>
    </reaction>
</comment>
<evidence type="ECO:0000256" key="3">
    <source>
        <dbReference type="ARBA" id="ARBA00007592"/>
    </source>
</evidence>
<evidence type="ECO:0000313" key="16">
    <source>
        <dbReference type="EMBL" id="SHK32126.1"/>
    </source>
</evidence>
<dbReference type="Pfam" id="PF00701">
    <property type="entry name" value="DHDPS"/>
    <property type="match status" value="1"/>
</dbReference>
<dbReference type="AlphaFoldDB" id="A0A1M6RI89"/>
<comment type="subcellular location">
    <subcellularLocation>
        <location evidence="12">Cytoplasm</location>
    </subcellularLocation>
</comment>
<dbReference type="Gene3D" id="3.20.20.70">
    <property type="entry name" value="Aldolase class I"/>
    <property type="match status" value="1"/>
</dbReference>
<gene>
    <name evidence="12" type="primary">dapA</name>
    <name evidence="16" type="ORF">SAMN05443507_11220</name>
</gene>
<dbReference type="InterPro" id="IPR013785">
    <property type="entry name" value="Aldolase_TIM"/>
</dbReference>
<keyword evidence="8 12" id="KW-0457">Lysine biosynthesis</keyword>
<evidence type="ECO:0000256" key="9">
    <source>
        <dbReference type="ARBA" id="ARBA00023239"/>
    </source>
</evidence>
<keyword evidence="6 12" id="KW-0028">Amino-acid biosynthesis</keyword>
<keyword evidence="9 12" id="KW-0456">Lyase</keyword>
<dbReference type="RefSeq" id="WP_072874077.1">
    <property type="nucleotide sequence ID" value="NZ_FRAF01000012.1"/>
</dbReference>
<feature type="site" description="Part of a proton relay during catalysis" evidence="12">
    <location>
        <position position="109"/>
    </location>
</feature>
<dbReference type="STRING" id="1830138.SAMN05443507_11220"/>
<dbReference type="PANTHER" id="PTHR12128">
    <property type="entry name" value="DIHYDRODIPICOLINATE SYNTHASE"/>
    <property type="match status" value="1"/>
</dbReference>
<feature type="site" description="Part of a proton relay during catalysis" evidence="12">
    <location>
        <position position="46"/>
    </location>
</feature>
<dbReference type="PROSITE" id="PS00666">
    <property type="entry name" value="DHDPS_2"/>
    <property type="match status" value="1"/>
</dbReference>
<dbReference type="SUPFAM" id="SSF51569">
    <property type="entry name" value="Aldolase"/>
    <property type="match status" value="1"/>
</dbReference>
<dbReference type="InterPro" id="IPR020625">
    <property type="entry name" value="Schiff_base-form_aldolases_AS"/>
</dbReference>
<accession>A0A1M6RI89</accession>
<evidence type="ECO:0000256" key="10">
    <source>
        <dbReference type="ARBA" id="ARBA00023270"/>
    </source>
</evidence>
<dbReference type="PIRSF" id="PIRSF001365">
    <property type="entry name" value="DHDPS"/>
    <property type="match status" value="1"/>
</dbReference>
<dbReference type="NCBIfam" id="TIGR00674">
    <property type="entry name" value="dapA"/>
    <property type="match status" value="1"/>
</dbReference>
<evidence type="ECO:0000256" key="6">
    <source>
        <dbReference type="ARBA" id="ARBA00022605"/>
    </source>
</evidence>
<dbReference type="EC" id="4.3.3.7" evidence="4 12"/>
<feature type="active site" description="Schiff-base intermediate with substrate" evidence="12 14">
    <location>
        <position position="163"/>
    </location>
</feature>
<evidence type="ECO:0000256" key="8">
    <source>
        <dbReference type="ARBA" id="ARBA00023154"/>
    </source>
</evidence>
<keyword evidence="5 12" id="KW-0963">Cytoplasm</keyword>
<dbReference type="PANTHER" id="PTHR12128:SF66">
    <property type="entry name" value="4-HYDROXY-2-OXOGLUTARATE ALDOLASE, MITOCHONDRIAL"/>
    <property type="match status" value="1"/>
</dbReference>
<dbReference type="CDD" id="cd00950">
    <property type="entry name" value="DHDPS"/>
    <property type="match status" value="1"/>
</dbReference>
<evidence type="ECO:0000256" key="13">
    <source>
        <dbReference type="PIRNR" id="PIRNR001365"/>
    </source>
</evidence>
<dbReference type="OrthoDB" id="9782828at2"/>
<dbReference type="PRINTS" id="PR00146">
    <property type="entry name" value="DHPICSNTHASE"/>
</dbReference>
<dbReference type="UniPathway" id="UPA00034">
    <property type="reaction ID" value="UER00017"/>
</dbReference>
<evidence type="ECO:0000313" key="17">
    <source>
        <dbReference type="Proteomes" id="UP000184016"/>
    </source>
</evidence>
<keyword evidence="10 12" id="KW-0704">Schiff base</keyword>
<dbReference type="GO" id="GO:0019877">
    <property type="term" value="P:diaminopimelate biosynthetic process"/>
    <property type="evidence" value="ECO:0007669"/>
    <property type="project" value="UniProtKB-UniRule"/>
</dbReference>
<dbReference type="InterPro" id="IPR005263">
    <property type="entry name" value="DapA"/>
</dbReference>